<keyword evidence="5 6" id="KW-0472">Membrane</keyword>
<dbReference type="GO" id="GO:0032153">
    <property type="term" value="C:cell division site"/>
    <property type="evidence" value="ECO:0007669"/>
    <property type="project" value="TreeGrafter"/>
</dbReference>
<gene>
    <name evidence="7" type="ORF">METZ01_LOCUS276046</name>
</gene>
<keyword evidence="2 6" id="KW-0812">Transmembrane</keyword>
<dbReference type="GO" id="GO:0051301">
    <property type="term" value="P:cell division"/>
    <property type="evidence" value="ECO:0007669"/>
    <property type="project" value="InterPro"/>
</dbReference>
<dbReference type="GO" id="GO:0008360">
    <property type="term" value="P:regulation of cell shape"/>
    <property type="evidence" value="ECO:0007669"/>
    <property type="project" value="UniProtKB-KW"/>
</dbReference>
<feature type="non-terminal residue" evidence="7">
    <location>
        <position position="84"/>
    </location>
</feature>
<organism evidence="7">
    <name type="scientific">marine metagenome</name>
    <dbReference type="NCBI Taxonomy" id="408172"/>
    <lineage>
        <taxon>unclassified sequences</taxon>
        <taxon>metagenomes</taxon>
        <taxon>ecological metagenomes</taxon>
    </lineage>
</organism>
<evidence type="ECO:0000313" key="7">
    <source>
        <dbReference type="EMBL" id="SVC23192.1"/>
    </source>
</evidence>
<evidence type="ECO:0000256" key="5">
    <source>
        <dbReference type="ARBA" id="ARBA00023136"/>
    </source>
</evidence>
<proteinExistence type="predicted"/>
<dbReference type="AlphaFoldDB" id="A0A382KIL5"/>
<feature type="transmembrane region" description="Helical" evidence="6">
    <location>
        <begin position="45"/>
        <end position="63"/>
    </location>
</feature>
<keyword evidence="3" id="KW-0133">Cell shape</keyword>
<feature type="non-terminal residue" evidence="7">
    <location>
        <position position="1"/>
    </location>
</feature>
<keyword evidence="4 6" id="KW-1133">Transmembrane helix</keyword>
<dbReference type="Pfam" id="PF01098">
    <property type="entry name" value="FTSW_RODA_SPOVE"/>
    <property type="match status" value="1"/>
</dbReference>
<name>A0A382KIL5_9ZZZZ</name>
<feature type="transmembrane region" description="Helical" evidence="6">
    <location>
        <begin position="20"/>
        <end position="38"/>
    </location>
</feature>
<reference evidence="7" key="1">
    <citation type="submission" date="2018-05" db="EMBL/GenBank/DDBJ databases">
        <authorList>
            <person name="Lanie J.A."/>
            <person name="Ng W.-L."/>
            <person name="Kazmierczak K.M."/>
            <person name="Andrzejewski T.M."/>
            <person name="Davidsen T.M."/>
            <person name="Wayne K.J."/>
            <person name="Tettelin H."/>
            <person name="Glass J.I."/>
            <person name="Rusch D."/>
            <person name="Podicherti R."/>
            <person name="Tsui H.-C.T."/>
            <person name="Winkler M.E."/>
        </authorList>
    </citation>
    <scope>NUCLEOTIDE SEQUENCE</scope>
</reference>
<evidence type="ECO:0000256" key="3">
    <source>
        <dbReference type="ARBA" id="ARBA00022960"/>
    </source>
</evidence>
<dbReference type="GO" id="GO:0015648">
    <property type="term" value="F:lipid-linked peptidoglycan transporter activity"/>
    <property type="evidence" value="ECO:0007669"/>
    <property type="project" value="TreeGrafter"/>
</dbReference>
<dbReference type="GO" id="GO:0005886">
    <property type="term" value="C:plasma membrane"/>
    <property type="evidence" value="ECO:0007669"/>
    <property type="project" value="TreeGrafter"/>
</dbReference>
<protein>
    <recommendedName>
        <fullName evidence="8">Rod shape-determining protein RodA</fullName>
    </recommendedName>
</protein>
<evidence type="ECO:0000256" key="4">
    <source>
        <dbReference type="ARBA" id="ARBA00022989"/>
    </source>
</evidence>
<accession>A0A382KIL5</accession>
<dbReference type="EMBL" id="UINC01080344">
    <property type="protein sequence ID" value="SVC23192.1"/>
    <property type="molecule type" value="Genomic_DNA"/>
</dbReference>
<dbReference type="PANTHER" id="PTHR30474">
    <property type="entry name" value="CELL CYCLE PROTEIN"/>
    <property type="match status" value="1"/>
</dbReference>
<evidence type="ECO:0000256" key="1">
    <source>
        <dbReference type="ARBA" id="ARBA00004141"/>
    </source>
</evidence>
<dbReference type="InterPro" id="IPR001182">
    <property type="entry name" value="FtsW/RodA"/>
</dbReference>
<sequence>VLSLYSVAGGEFNSWPIKHLQRFVIGAIAFFIICLIDIKFFFRFAYIIFFLSLLFLIIVPFIGTESYGATRWIRIAGISLQPSE</sequence>
<evidence type="ECO:0008006" key="8">
    <source>
        <dbReference type="Google" id="ProtNLM"/>
    </source>
</evidence>
<evidence type="ECO:0000256" key="2">
    <source>
        <dbReference type="ARBA" id="ARBA00022692"/>
    </source>
</evidence>
<comment type="subcellular location">
    <subcellularLocation>
        <location evidence="1">Membrane</location>
        <topology evidence="1">Multi-pass membrane protein</topology>
    </subcellularLocation>
</comment>
<evidence type="ECO:0000256" key="6">
    <source>
        <dbReference type="SAM" id="Phobius"/>
    </source>
</evidence>